<accession>A0A0Q0I3L9</accession>
<feature type="region of interest" description="Disordered" evidence="1">
    <location>
        <begin position="1"/>
        <end position="30"/>
    </location>
</feature>
<feature type="compositionally biased region" description="Polar residues" evidence="1">
    <location>
        <begin position="93"/>
        <end position="102"/>
    </location>
</feature>
<dbReference type="RefSeq" id="WP_020325496.1">
    <property type="nucleotide sequence ID" value="NZ_BQUM01000080.1"/>
</dbReference>
<dbReference type="Proteomes" id="UP000282636">
    <property type="component" value="Unassembled WGS sequence"/>
</dbReference>
<organism evidence="2 3">
    <name type="scientific">Pseudomonas syringae pv. theae</name>
    <dbReference type="NCBI Taxonomy" id="103985"/>
    <lineage>
        <taxon>Bacteria</taxon>
        <taxon>Pseudomonadati</taxon>
        <taxon>Pseudomonadota</taxon>
        <taxon>Gammaproteobacteria</taxon>
        <taxon>Pseudomonadales</taxon>
        <taxon>Pseudomonadaceae</taxon>
        <taxon>Pseudomonas</taxon>
        <taxon>Pseudomonas syringae</taxon>
    </lineage>
</organism>
<feature type="region of interest" description="Disordered" evidence="1">
    <location>
        <begin position="83"/>
        <end position="102"/>
    </location>
</feature>
<protein>
    <submittedName>
        <fullName evidence="2">Uncharacterized protein</fullName>
    </submittedName>
</protein>
<comment type="caution">
    <text evidence="2">The sequence shown here is derived from an EMBL/GenBank/DDBJ whole genome shotgun (WGS) entry which is preliminary data.</text>
</comment>
<evidence type="ECO:0000313" key="2">
    <source>
        <dbReference type="EMBL" id="RMT65975.1"/>
    </source>
</evidence>
<sequence length="102" mass="11219">MSLLSGLLDGLPHPAAASRPSPTKSPVDRPLLTLIERGSRQTTPARTYTHAVKATPEWRRARDQYVNHVMACRNCSMPTGRHCPAGAGLRATYDQTPMETHQ</sequence>
<proteinExistence type="predicted"/>
<dbReference type="AlphaFoldDB" id="A0A0Q0I3L9"/>
<evidence type="ECO:0000313" key="3">
    <source>
        <dbReference type="Proteomes" id="UP000282636"/>
    </source>
</evidence>
<name>A0A0Q0I3L9_PSESX</name>
<gene>
    <name evidence="2" type="ORF">ALP44_01719</name>
</gene>
<reference evidence="2 3" key="1">
    <citation type="submission" date="2018-08" db="EMBL/GenBank/DDBJ databases">
        <title>Recombination of ecologically and evolutionarily significant loci maintains genetic cohesion in the Pseudomonas syringae species complex.</title>
        <authorList>
            <person name="Dillon M."/>
            <person name="Thakur S."/>
            <person name="Almeida R.N.D."/>
            <person name="Weir B.S."/>
            <person name="Guttman D.S."/>
        </authorList>
    </citation>
    <scope>NUCLEOTIDE SEQUENCE [LARGE SCALE GENOMIC DNA]</scope>
    <source>
        <strain evidence="2 3">ICMP 3934</strain>
    </source>
</reference>
<evidence type="ECO:0000256" key="1">
    <source>
        <dbReference type="SAM" id="MobiDB-lite"/>
    </source>
</evidence>
<dbReference type="EMBL" id="RBTL01000196">
    <property type="protein sequence ID" value="RMT65975.1"/>
    <property type="molecule type" value="Genomic_DNA"/>
</dbReference>